<proteinExistence type="predicted"/>
<evidence type="ECO:0000313" key="2">
    <source>
        <dbReference type="EMBL" id="GGA71661.1"/>
    </source>
</evidence>
<sequence>MKRIVFTMILALVAITACSNTDWRTASREPAGIAPDPMIEKSAVIEVYAADAFSWRGWFAVHTWVATKQDNDDLYTVYEVVGWRLNRGLPALYSYQTATPDRYWYGAKPEKLLSIKGDKAAKLIPQIEQSVARYPWSNQYTVFPGPNSNTFPAWLAIQLPELELELPFSAIGSGYASEDLSTQVPYK</sequence>
<dbReference type="InterPro" id="IPR022224">
    <property type="entry name" value="DUF3750"/>
</dbReference>
<dbReference type="PROSITE" id="PS51257">
    <property type="entry name" value="PROKAR_LIPOPROTEIN"/>
    <property type="match status" value="1"/>
</dbReference>
<feature type="chain" id="PRO_5035327434" evidence="1">
    <location>
        <begin position="20"/>
        <end position="187"/>
    </location>
</feature>
<gene>
    <name evidence="2" type="ORF">GCM10011369_11810</name>
</gene>
<evidence type="ECO:0000313" key="3">
    <source>
        <dbReference type="Proteomes" id="UP000619743"/>
    </source>
</evidence>
<dbReference type="EMBL" id="BMDX01000004">
    <property type="protein sequence ID" value="GGA71661.1"/>
    <property type="molecule type" value="Genomic_DNA"/>
</dbReference>
<dbReference type="Pfam" id="PF12570">
    <property type="entry name" value="DUF3750"/>
    <property type="match status" value="1"/>
</dbReference>
<accession>A0A8J2U3P9</accession>
<comment type="caution">
    <text evidence="2">The sequence shown here is derived from an EMBL/GenBank/DDBJ whole genome shotgun (WGS) entry which is preliminary data.</text>
</comment>
<reference evidence="3" key="1">
    <citation type="journal article" date="2019" name="Int. J. Syst. Evol. Microbiol.">
        <title>The Global Catalogue of Microorganisms (GCM) 10K type strain sequencing project: providing services to taxonomists for standard genome sequencing and annotation.</title>
        <authorList>
            <consortium name="The Broad Institute Genomics Platform"/>
            <consortium name="The Broad Institute Genome Sequencing Center for Infectious Disease"/>
            <person name="Wu L."/>
            <person name="Ma J."/>
        </authorList>
    </citation>
    <scope>NUCLEOTIDE SEQUENCE [LARGE SCALE GENOMIC DNA]</scope>
    <source>
        <strain evidence="3">CGMCC 1.10130</strain>
    </source>
</reference>
<keyword evidence="1" id="KW-0732">Signal</keyword>
<dbReference type="OrthoDB" id="199084at2"/>
<feature type="signal peptide" evidence="1">
    <location>
        <begin position="1"/>
        <end position="19"/>
    </location>
</feature>
<dbReference type="AlphaFoldDB" id="A0A8J2U3P9"/>
<dbReference type="Proteomes" id="UP000619743">
    <property type="component" value="Unassembled WGS sequence"/>
</dbReference>
<keyword evidence="2" id="KW-0449">Lipoprotein</keyword>
<keyword evidence="3" id="KW-1185">Reference proteome</keyword>
<name>A0A8J2U3P9_9GAMM</name>
<evidence type="ECO:0000256" key="1">
    <source>
        <dbReference type="SAM" id="SignalP"/>
    </source>
</evidence>
<protein>
    <submittedName>
        <fullName evidence="2">Lipoprotein</fullName>
    </submittedName>
</protein>
<dbReference type="RefSeq" id="WP_087505017.1">
    <property type="nucleotide sequence ID" value="NZ_BMDX01000004.1"/>
</dbReference>
<organism evidence="2 3">
    <name type="scientific">Neiella marina</name>
    <dbReference type="NCBI Taxonomy" id="508461"/>
    <lineage>
        <taxon>Bacteria</taxon>
        <taxon>Pseudomonadati</taxon>
        <taxon>Pseudomonadota</taxon>
        <taxon>Gammaproteobacteria</taxon>
        <taxon>Alteromonadales</taxon>
        <taxon>Echinimonadaceae</taxon>
        <taxon>Neiella</taxon>
    </lineage>
</organism>